<keyword evidence="10" id="KW-0472">Membrane</keyword>
<dbReference type="Gene3D" id="1.10.510.10">
    <property type="entry name" value="Transferase(Phosphotransferase) domain 1"/>
    <property type="match status" value="1"/>
</dbReference>
<dbReference type="EC" id="2.7.11.1" evidence="1"/>
<dbReference type="STRING" id="28045.AWB95_05580"/>
<comment type="catalytic activity">
    <reaction evidence="8">
        <text>L-seryl-[protein] + ATP = O-phospho-L-seryl-[protein] + ADP + H(+)</text>
        <dbReference type="Rhea" id="RHEA:17989"/>
        <dbReference type="Rhea" id="RHEA-COMP:9863"/>
        <dbReference type="Rhea" id="RHEA-COMP:11604"/>
        <dbReference type="ChEBI" id="CHEBI:15378"/>
        <dbReference type="ChEBI" id="CHEBI:29999"/>
        <dbReference type="ChEBI" id="CHEBI:30616"/>
        <dbReference type="ChEBI" id="CHEBI:83421"/>
        <dbReference type="ChEBI" id="CHEBI:456216"/>
        <dbReference type="EC" id="2.7.11.1"/>
    </reaction>
</comment>
<keyword evidence="10" id="KW-1133">Transmembrane helix</keyword>
<protein>
    <recommendedName>
        <fullName evidence="1">non-specific serine/threonine protein kinase</fullName>
        <ecNumber evidence="1">2.7.11.1</ecNumber>
    </recommendedName>
</protein>
<keyword evidence="5 13" id="KW-0418">Kinase</keyword>
<evidence type="ECO:0000256" key="7">
    <source>
        <dbReference type="ARBA" id="ARBA00047899"/>
    </source>
</evidence>
<dbReference type="EMBL" id="LQOM01000016">
    <property type="protein sequence ID" value="ORV18243.1"/>
    <property type="molecule type" value="Genomic_DNA"/>
</dbReference>
<keyword evidence="3" id="KW-0808">Transferase</keyword>
<evidence type="ECO:0000259" key="11">
    <source>
        <dbReference type="PROSITE" id="PS50011"/>
    </source>
</evidence>
<feature type="transmembrane region" description="Helical" evidence="10">
    <location>
        <begin position="292"/>
        <end position="315"/>
    </location>
</feature>
<evidence type="ECO:0000256" key="9">
    <source>
        <dbReference type="SAM" id="MobiDB-lite"/>
    </source>
</evidence>
<comment type="catalytic activity">
    <reaction evidence="7">
        <text>L-threonyl-[protein] + ATP = O-phospho-L-threonyl-[protein] + ADP + H(+)</text>
        <dbReference type="Rhea" id="RHEA:46608"/>
        <dbReference type="Rhea" id="RHEA-COMP:11060"/>
        <dbReference type="Rhea" id="RHEA-COMP:11605"/>
        <dbReference type="ChEBI" id="CHEBI:15378"/>
        <dbReference type="ChEBI" id="CHEBI:30013"/>
        <dbReference type="ChEBI" id="CHEBI:30616"/>
        <dbReference type="ChEBI" id="CHEBI:61977"/>
        <dbReference type="ChEBI" id="CHEBI:456216"/>
        <dbReference type="EC" id="2.7.11.1"/>
    </reaction>
</comment>
<name>A0A1X1RVB4_MYCCE</name>
<dbReference type="CDD" id="cd14014">
    <property type="entry name" value="STKc_PknB_like"/>
    <property type="match status" value="1"/>
</dbReference>
<evidence type="ECO:0000256" key="6">
    <source>
        <dbReference type="ARBA" id="ARBA00022840"/>
    </source>
</evidence>
<feature type="region of interest" description="Disordered" evidence="9">
    <location>
        <begin position="495"/>
        <end position="533"/>
    </location>
</feature>
<organism evidence="12 14">
    <name type="scientific">Mycobacterium celatum</name>
    <dbReference type="NCBI Taxonomy" id="28045"/>
    <lineage>
        <taxon>Bacteria</taxon>
        <taxon>Bacillati</taxon>
        <taxon>Actinomycetota</taxon>
        <taxon>Actinomycetes</taxon>
        <taxon>Mycobacteriales</taxon>
        <taxon>Mycobacteriaceae</taxon>
        <taxon>Mycobacterium</taxon>
    </lineage>
</organism>
<dbReference type="PANTHER" id="PTHR43289:SF6">
    <property type="entry name" value="SERINE_THREONINE-PROTEIN KINASE NEKL-3"/>
    <property type="match status" value="1"/>
</dbReference>
<dbReference type="Gene3D" id="3.30.200.20">
    <property type="entry name" value="Phosphorylase Kinase, domain 1"/>
    <property type="match status" value="1"/>
</dbReference>
<keyword evidence="10" id="KW-0812">Transmembrane</keyword>
<evidence type="ECO:0000256" key="1">
    <source>
        <dbReference type="ARBA" id="ARBA00012513"/>
    </source>
</evidence>
<evidence type="ECO:0000256" key="2">
    <source>
        <dbReference type="ARBA" id="ARBA00022527"/>
    </source>
</evidence>
<gene>
    <name evidence="12" type="ORF">AWB95_05580</name>
    <name evidence="13" type="ORF">CQY23_16715</name>
</gene>
<evidence type="ECO:0000313" key="14">
    <source>
        <dbReference type="Proteomes" id="UP000193907"/>
    </source>
</evidence>
<comment type="caution">
    <text evidence="12">The sequence shown here is derived from an EMBL/GenBank/DDBJ whole genome shotgun (WGS) entry which is preliminary data.</text>
</comment>
<evidence type="ECO:0000256" key="4">
    <source>
        <dbReference type="ARBA" id="ARBA00022741"/>
    </source>
</evidence>
<accession>A0A1X1RVB4</accession>
<reference evidence="13 15" key="2">
    <citation type="journal article" date="2017" name="Infect. Genet. Evol.">
        <title>The new phylogeny of the genus Mycobacterium: The old and the news.</title>
        <authorList>
            <person name="Tortoli E."/>
            <person name="Fedrizzi T."/>
            <person name="Meehan C.J."/>
            <person name="Trovato A."/>
            <person name="Grottola A."/>
            <person name="Giacobazzi E."/>
            <person name="Serpini G.F."/>
            <person name="Tagliazucchi S."/>
            <person name="Fabio A."/>
            <person name="Bettua C."/>
            <person name="Bertorelli R."/>
            <person name="Frascaro F."/>
            <person name="De Sanctis V."/>
            <person name="Pecorari M."/>
            <person name="Jousson O."/>
            <person name="Segata N."/>
            <person name="Cirillo D.M."/>
        </authorList>
    </citation>
    <scope>NUCLEOTIDE SEQUENCE [LARGE SCALE GENOMIC DNA]</scope>
    <source>
        <strain evidence="13 15">NCTC 12882</strain>
    </source>
</reference>
<dbReference type="InterPro" id="IPR011009">
    <property type="entry name" value="Kinase-like_dom_sf"/>
</dbReference>
<feature type="compositionally biased region" description="Low complexity" evidence="9">
    <location>
        <begin position="506"/>
        <end position="527"/>
    </location>
</feature>
<dbReference type="OrthoDB" id="4702250at2"/>
<evidence type="ECO:0000256" key="8">
    <source>
        <dbReference type="ARBA" id="ARBA00048679"/>
    </source>
</evidence>
<feature type="domain" description="Protein kinase" evidence="11">
    <location>
        <begin position="12"/>
        <end position="252"/>
    </location>
</feature>
<dbReference type="AlphaFoldDB" id="A0A1X1RVB4"/>
<keyword evidence="2 13" id="KW-0723">Serine/threonine-protein kinase</keyword>
<evidence type="ECO:0000256" key="3">
    <source>
        <dbReference type="ARBA" id="ARBA00022679"/>
    </source>
</evidence>
<dbReference type="Proteomes" id="UP000230971">
    <property type="component" value="Unassembled WGS sequence"/>
</dbReference>
<dbReference type="GO" id="GO:0005524">
    <property type="term" value="F:ATP binding"/>
    <property type="evidence" value="ECO:0007669"/>
    <property type="project" value="UniProtKB-KW"/>
</dbReference>
<dbReference type="FunFam" id="3.30.200.20:FF:000035">
    <property type="entry name" value="Serine/threonine protein kinase Stk1"/>
    <property type="match status" value="1"/>
</dbReference>
<reference evidence="12 14" key="1">
    <citation type="submission" date="2016-01" db="EMBL/GenBank/DDBJ databases">
        <title>The new phylogeny of the genus Mycobacterium.</title>
        <authorList>
            <person name="Tarcisio F."/>
            <person name="Conor M."/>
            <person name="Antonella G."/>
            <person name="Elisabetta G."/>
            <person name="Giulia F.S."/>
            <person name="Sara T."/>
            <person name="Anna F."/>
            <person name="Clotilde B."/>
            <person name="Roberto B."/>
            <person name="Veronica D.S."/>
            <person name="Fabio R."/>
            <person name="Monica P."/>
            <person name="Olivier J."/>
            <person name="Enrico T."/>
            <person name="Nicola S."/>
        </authorList>
    </citation>
    <scope>NUCLEOTIDE SEQUENCE [LARGE SCALE GENOMIC DNA]</scope>
    <source>
        <strain evidence="12 14">DSM 44243</strain>
    </source>
</reference>
<evidence type="ECO:0000256" key="10">
    <source>
        <dbReference type="SAM" id="Phobius"/>
    </source>
</evidence>
<dbReference type="PANTHER" id="PTHR43289">
    <property type="entry name" value="MITOGEN-ACTIVATED PROTEIN KINASE KINASE KINASE 20-RELATED"/>
    <property type="match status" value="1"/>
</dbReference>
<dbReference type="GO" id="GO:0004674">
    <property type="term" value="F:protein serine/threonine kinase activity"/>
    <property type="evidence" value="ECO:0007669"/>
    <property type="project" value="UniProtKB-KW"/>
</dbReference>
<evidence type="ECO:0000256" key="5">
    <source>
        <dbReference type="ARBA" id="ARBA00022777"/>
    </source>
</evidence>
<keyword evidence="4" id="KW-0547">Nucleotide-binding</keyword>
<evidence type="ECO:0000313" key="15">
    <source>
        <dbReference type="Proteomes" id="UP000230971"/>
    </source>
</evidence>
<dbReference type="SUPFAM" id="SSF56112">
    <property type="entry name" value="Protein kinase-like (PK-like)"/>
    <property type="match status" value="1"/>
</dbReference>
<keyword evidence="14" id="KW-1185">Reference proteome</keyword>
<sequence>MSLAAGTTFAGYTIVRMLGFGGMGEVYLAQHPALTRYDALKVLPAALTADTEFRERFTRETEAATTLYHPHIVDVHDRGEFDGRLWVAMDYVDGINAAQLVTERHPAGMPAGDVLAIVAAVASALDYAHRRGLLHRAVKPSNILLTNPQAGEQRILLTDFGITRRPGQPGYAAPEQLTSADIDGRADQYGLAATTYHLFTGAPPDQQPGAASPRLRARRPELAPLDDVLATALAKNPGDRFGRCSDFAAALIERAGGWTGERSPDAALAVVDYPDDSEPEPDVVPAKRNRPWLLLGAAAAAVVLLVTGLLAGFLIGRKHHPTATQAVPPSVVRVPAAVPTTTAAPVMPARDQMLDGTYQVDINRSQQTFNDNPDPQPPDVTTWWAFRSWCTSTGCVAAGTQLDDNDHRTASNPAGTLTLDFRQGAWQSRPETLRFPCIGPRGAADSETTTQVLSLQPQAHGPLRGVMTVTVETNECGQQGGRITIPAVAGRVGAVPPDITIPGPGPATDNPAPSTTTPAAPSTESPAAPTPGR</sequence>
<dbReference type="EMBL" id="PDKV01000022">
    <property type="protein sequence ID" value="PIB77904.1"/>
    <property type="molecule type" value="Genomic_DNA"/>
</dbReference>
<dbReference type="InterPro" id="IPR000719">
    <property type="entry name" value="Prot_kinase_dom"/>
</dbReference>
<proteinExistence type="predicted"/>
<dbReference type="Proteomes" id="UP000193907">
    <property type="component" value="Unassembled WGS sequence"/>
</dbReference>
<dbReference type="PROSITE" id="PS50011">
    <property type="entry name" value="PROTEIN_KINASE_DOM"/>
    <property type="match status" value="1"/>
</dbReference>
<evidence type="ECO:0000313" key="13">
    <source>
        <dbReference type="EMBL" id="PIB77904.1"/>
    </source>
</evidence>
<keyword evidence="6" id="KW-0067">ATP-binding</keyword>
<dbReference type="RefSeq" id="WP_062539146.1">
    <property type="nucleotide sequence ID" value="NZ_BBUN01000085.1"/>
</dbReference>
<evidence type="ECO:0000313" key="12">
    <source>
        <dbReference type="EMBL" id="ORV18243.1"/>
    </source>
</evidence>
<dbReference type="Pfam" id="PF00069">
    <property type="entry name" value="Pkinase"/>
    <property type="match status" value="1"/>
</dbReference>